<dbReference type="RefSeq" id="WP_107892321.1">
    <property type="nucleotide sequence ID" value="NZ_NHSI01000061.1"/>
</dbReference>
<keyword evidence="17" id="KW-1185">Reference proteome</keyword>
<evidence type="ECO:0000256" key="6">
    <source>
        <dbReference type="ARBA" id="ARBA00022723"/>
    </source>
</evidence>
<keyword evidence="9" id="KW-1133">Transmembrane helix</keyword>
<evidence type="ECO:0000256" key="1">
    <source>
        <dbReference type="ARBA" id="ARBA00004323"/>
    </source>
</evidence>
<evidence type="ECO:0000256" key="13">
    <source>
        <dbReference type="ARBA" id="ARBA00023180"/>
    </source>
</evidence>
<evidence type="ECO:0000256" key="10">
    <source>
        <dbReference type="ARBA" id="ARBA00023034"/>
    </source>
</evidence>
<evidence type="ECO:0000259" key="15">
    <source>
        <dbReference type="Pfam" id="PF19350"/>
    </source>
</evidence>
<name>A0A2T5BS48_9RHOB</name>
<keyword evidence="8" id="KW-0735">Signal-anchor</keyword>
<dbReference type="InterPro" id="IPR003406">
    <property type="entry name" value="Glyco_trans_14"/>
</dbReference>
<dbReference type="Pfam" id="PF19350">
    <property type="entry name" value="DUF5928"/>
    <property type="match status" value="1"/>
</dbReference>
<dbReference type="GO" id="GO:0030158">
    <property type="term" value="F:protein xylosyltransferase activity"/>
    <property type="evidence" value="ECO:0007669"/>
    <property type="project" value="InterPro"/>
</dbReference>
<comment type="subcellular location">
    <subcellularLocation>
        <location evidence="2">Endoplasmic reticulum membrane</location>
        <topology evidence="2">Single-pass type II membrane protein</topology>
    </subcellularLocation>
    <subcellularLocation>
        <location evidence="1">Golgi apparatus membrane</location>
        <topology evidence="1">Single-pass type II membrane protein</topology>
    </subcellularLocation>
</comment>
<sequence>MARIAYILLCHKDPESIVRQAERLTASGDYMAIHFDARATTEDYTRITAALAGNPGVVFARKRVKCGWGEWSLVRAMLNALEEAEKAFPKATHFYMLSGDCMPIKSADYAHAYLDAHDVDFIESFDFFTSDWIKTGLRKERLVFRHYFNERTQPKRFYAALEWQKKLGLTREIPRDIQVMIGSQWWCLRRTTIEAVLEFSRKRPDVLRFFSTTWIPDETFFQTLVRHLVPSREIRSRTLTFLLFSDYGMPVTFYNDHYDMLLAQDFLFARKISPEALELKRRLGALYASGETCFALSNEGRNLYRFLSGRGRIGQRFAPRFWEKETSLGKGRELLILTCKKWHVAKRLVRKIRDETGLPGVEYLFNEVDAGLPDLGGIETTVGKRMRHRRALMRMLFDFYDSRKLMICMDPSNIDLLQDLHGERPRVRVLHIQCNFSDEYLRGHARRVGIAGPSTPPEVMARLLPSIRNDFIFESDRLLDSDLPNLFEMHQQQEAIAKTDILADFLSIPREKAAGIAVKDQLFAD</sequence>
<dbReference type="InterPro" id="IPR043538">
    <property type="entry name" value="XYLT"/>
</dbReference>
<dbReference type="EMBL" id="QAAA01000008">
    <property type="protein sequence ID" value="PTN02130.1"/>
    <property type="molecule type" value="Genomic_DNA"/>
</dbReference>
<gene>
    <name evidence="16" type="ORF">C8N32_10881</name>
</gene>
<evidence type="ECO:0000256" key="4">
    <source>
        <dbReference type="ARBA" id="ARBA00022679"/>
    </source>
</evidence>
<dbReference type="Pfam" id="PF02485">
    <property type="entry name" value="Branch"/>
    <property type="match status" value="1"/>
</dbReference>
<keyword evidence="3" id="KW-0328">Glycosyltransferase</keyword>
<keyword evidence="12" id="KW-1015">Disulfide bond</keyword>
<evidence type="ECO:0000256" key="14">
    <source>
        <dbReference type="ARBA" id="ARBA00042865"/>
    </source>
</evidence>
<organism evidence="16 17">
    <name type="scientific">Rhodovulum imhoffii</name>
    <dbReference type="NCBI Taxonomy" id="365340"/>
    <lineage>
        <taxon>Bacteria</taxon>
        <taxon>Pseudomonadati</taxon>
        <taxon>Pseudomonadota</taxon>
        <taxon>Alphaproteobacteria</taxon>
        <taxon>Rhodobacterales</taxon>
        <taxon>Paracoccaceae</taxon>
        <taxon>Rhodovulum</taxon>
    </lineage>
</organism>
<keyword evidence="7" id="KW-0256">Endoplasmic reticulum</keyword>
<dbReference type="GO" id="GO:0016020">
    <property type="term" value="C:membrane"/>
    <property type="evidence" value="ECO:0007669"/>
    <property type="project" value="InterPro"/>
</dbReference>
<keyword evidence="13" id="KW-0325">Glycoprotein</keyword>
<feature type="domain" description="DUF5928" evidence="15">
    <location>
        <begin position="270"/>
        <end position="525"/>
    </location>
</feature>
<evidence type="ECO:0000256" key="3">
    <source>
        <dbReference type="ARBA" id="ARBA00022676"/>
    </source>
</evidence>
<dbReference type="Proteomes" id="UP000243859">
    <property type="component" value="Unassembled WGS sequence"/>
</dbReference>
<comment type="caution">
    <text evidence="16">The sequence shown here is derived from an EMBL/GenBank/DDBJ whole genome shotgun (WGS) entry which is preliminary data.</text>
</comment>
<evidence type="ECO:0000256" key="8">
    <source>
        <dbReference type="ARBA" id="ARBA00022968"/>
    </source>
</evidence>
<evidence type="ECO:0000313" key="17">
    <source>
        <dbReference type="Proteomes" id="UP000243859"/>
    </source>
</evidence>
<evidence type="ECO:0000256" key="11">
    <source>
        <dbReference type="ARBA" id="ARBA00023136"/>
    </source>
</evidence>
<keyword evidence="4" id="KW-0808">Transferase</keyword>
<reference evidence="16 17" key="1">
    <citation type="submission" date="2018-04" db="EMBL/GenBank/DDBJ databases">
        <title>Genomic Encyclopedia of Archaeal and Bacterial Type Strains, Phase II (KMG-II): from individual species to whole genera.</title>
        <authorList>
            <person name="Goeker M."/>
        </authorList>
    </citation>
    <scope>NUCLEOTIDE SEQUENCE [LARGE SCALE GENOMIC DNA]</scope>
    <source>
        <strain evidence="16 17">DSM 18064</strain>
    </source>
</reference>
<evidence type="ECO:0000256" key="7">
    <source>
        <dbReference type="ARBA" id="ARBA00022824"/>
    </source>
</evidence>
<keyword evidence="10" id="KW-0333">Golgi apparatus</keyword>
<evidence type="ECO:0000256" key="12">
    <source>
        <dbReference type="ARBA" id="ARBA00023157"/>
    </source>
</evidence>
<accession>A0A2T5BS48</accession>
<protein>
    <recommendedName>
        <fullName evidence="14">Peptide O-xylosyltransferase</fullName>
    </recommendedName>
</protein>
<evidence type="ECO:0000313" key="16">
    <source>
        <dbReference type="EMBL" id="PTN02130.1"/>
    </source>
</evidence>
<dbReference type="AlphaFoldDB" id="A0A2T5BS48"/>
<dbReference type="InterPro" id="IPR045972">
    <property type="entry name" value="DUF5928"/>
</dbReference>
<dbReference type="GO" id="GO:0050650">
    <property type="term" value="P:chondroitin sulfate proteoglycan biosynthetic process"/>
    <property type="evidence" value="ECO:0007669"/>
    <property type="project" value="TreeGrafter"/>
</dbReference>
<dbReference type="PANTHER" id="PTHR46025:SF3">
    <property type="entry name" value="XYLOSYLTRANSFERASE OXT"/>
    <property type="match status" value="1"/>
</dbReference>
<dbReference type="PANTHER" id="PTHR46025">
    <property type="entry name" value="XYLOSYLTRANSFERASE OXT"/>
    <property type="match status" value="1"/>
</dbReference>
<keyword evidence="5" id="KW-0812">Transmembrane</keyword>
<dbReference type="GO" id="GO:0015012">
    <property type="term" value="P:heparan sulfate proteoglycan biosynthetic process"/>
    <property type="evidence" value="ECO:0007669"/>
    <property type="project" value="TreeGrafter"/>
</dbReference>
<evidence type="ECO:0000256" key="5">
    <source>
        <dbReference type="ARBA" id="ARBA00022692"/>
    </source>
</evidence>
<dbReference type="GO" id="GO:0046872">
    <property type="term" value="F:metal ion binding"/>
    <property type="evidence" value="ECO:0007669"/>
    <property type="project" value="UniProtKB-KW"/>
</dbReference>
<proteinExistence type="predicted"/>
<evidence type="ECO:0000256" key="9">
    <source>
        <dbReference type="ARBA" id="ARBA00022989"/>
    </source>
</evidence>
<dbReference type="OrthoDB" id="7943907at2"/>
<keyword evidence="6" id="KW-0479">Metal-binding</keyword>
<keyword evidence="11" id="KW-0472">Membrane</keyword>
<evidence type="ECO:0000256" key="2">
    <source>
        <dbReference type="ARBA" id="ARBA00004648"/>
    </source>
</evidence>